<organism evidence="1 2">
    <name type="scientific">Methylorubrum extorquens (strain DSM 6343 / CIP 106787 / DM4)</name>
    <name type="common">Methylobacterium extorquens</name>
    <dbReference type="NCBI Taxonomy" id="661410"/>
    <lineage>
        <taxon>Bacteria</taxon>
        <taxon>Pseudomonadati</taxon>
        <taxon>Pseudomonadota</taxon>
        <taxon>Alphaproteobacteria</taxon>
        <taxon>Hyphomicrobiales</taxon>
        <taxon>Methylobacteriaceae</taxon>
        <taxon>Methylorubrum</taxon>
    </lineage>
</organism>
<dbReference type="AlphaFoldDB" id="C7CLF4"/>
<proteinExistence type="predicted"/>
<dbReference type="KEGG" id="mdi:METDI3131"/>
<evidence type="ECO:0000313" key="1">
    <source>
        <dbReference type="EMBL" id="CAX24783.1"/>
    </source>
</evidence>
<reference evidence="2" key="1">
    <citation type="journal article" date="2009" name="PLoS ONE">
        <title>Methylobacterium genome sequences: a reference blueprint to investigate microbial metabolism of C1 compounds from natural and industrial sources.</title>
        <authorList>
            <person name="Vuilleumier S."/>
            <person name="Chistoserdova L."/>
            <person name="Lee M.-C."/>
            <person name="Bringel F."/>
            <person name="Lajus A."/>
            <person name="Zhou Y."/>
            <person name="Gourion B."/>
            <person name="Barbe V."/>
            <person name="Chang J."/>
            <person name="Cruveiller S."/>
            <person name="Dossat C."/>
            <person name="Gillett W."/>
            <person name="Gruffaz C."/>
            <person name="Haugen E."/>
            <person name="Hourcade E."/>
            <person name="Levy R."/>
            <person name="Mangenot S."/>
            <person name="Muller E."/>
            <person name="Nadalig T."/>
            <person name="Pagni M."/>
            <person name="Penny C."/>
            <person name="Peyraud R."/>
            <person name="Robinson D.G."/>
            <person name="Roche D."/>
            <person name="Rouy Z."/>
            <person name="Saenampechek C."/>
            <person name="Salvignol G."/>
            <person name="Vallenet D."/>
            <person name="Wu Z."/>
            <person name="Marx C.J."/>
            <person name="Vorholt J.A."/>
            <person name="Olson M.V."/>
            <person name="Kaul R."/>
            <person name="Weissenbach J."/>
            <person name="Medigue C."/>
            <person name="Lidstrom M.E."/>
        </authorList>
    </citation>
    <scope>NUCLEOTIDE SEQUENCE [LARGE SCALE GENOMIC DNA]</scope>
    <source>
        <strain evidence="2">DSM 6343 / CIP 106787 / DM4</strain>
    </source>
</reference>
<name>C7CLF4_METED</name>
<evidence type="ECO:0000313" key="2">
    <source>
        <dbReference type="Proteomes" id="UP000008070"/>
    </source>
</evidence>
<protein>
    <submittedName>
        <fullName evidence="1">Uncharacterized protein</fullName>
    </submittedName>
</protein>
<accession>C7CLF4</accession>
<dbReference type="GeneID" id="72992860"/>
<dbReference type="RefSeq" id="WP_015822806.1">
    <property type="nucleotide sequence ID" value="NC_012988.1"/>
</dbReference>
<gene>
    <name evidence="1" type="ORF">METD_I3131</name>
</gene>
<dbReference type="HOGENOM" id="CLU_2717732_0_0_5"/>
<dbReference type="Proteomes" id="UP000008070">
    <property type="component" value="Chromosome"/>
</dbReference>
<sequence>MRRSWLLPAACLDEAPGRDLLATSLWLEKSTGYDSGALRPVRFTILATGGDEAGGLRDAGLIVVRGRPQGRP</sequence>
<dbReference type="EMBL" id="FP103042">
    <property type="protein sequence ID" value="CAX24783.1"/>
    <property type="molecule type" value="Genomic_DNA"/>
</dbReference>